<comment type="similarity">
    <text evidence="1 2">Belongs to the phD/YefM antitoxin family.</text>
</comment>
<organism evidence="3 4">
    <name type="scientific">Actinomycetospora cinnamomea</name>
    <dbReference type="NCBI Taxonomy" id="663609"/>
    <lineage>
        <taxon>Bacteria</taxon>
        <taxon>Bacillati</taxon>
        <taxon>Actinomycetota</taxon>
        <taxon>Actinomycetes</taxon>
        <taxon>Pseudonocardiales</taxon>
        <taxon>Pseudonocardiaceae</taxon>
        <taxon>Actinomycetospora</taxon>
    </lineage>
</organism>
<dbReference type="Pfam" id="PF02604">
    <property type="entry name" value="PhdYeFM_antitox"/>
    <property type="match status" value="1"/>
</dbReference>
<dbReference type="EMBL" id="QEKW01000002">
    <property type="protein sequence ID" value="PVZ12949.1"/>
    <property type="molecule type" value="Genomic_DNA"/>
</dbReference>
<dbReference type="RefSeq" id="WP_116707034.1">
    <property type="nucleotide sequence ID" value="NZ_QEKW01000002.1"/>
</dbReference>
<evidence type="ECO:0000313" key="4">
    <source>
        <dbReference type="Proteomes" id="UP000245639"/>
    </source>
</evidence>
<comment type="caution">
    <text evidence="3">The sequence shown here is derived from an EMBL/GenBank/DDBJ whole genome shotgun (WGS) entry which is preliminary data.</text>
</comment>
<dbReference type="AlphaFoldDB" id="A0A2U1FLB3"/>
<dbReference type="SUPFAM" id="SSF143120">
    <property type="entry name" value="YefM-like"/>
    <property type="match status" value="1"/>
</dbReference>
<reference evidence="3 4" key="1">
    <citation type="submission" date="2018-04" db="EMBL/GenBank/DDBJ databases">
        <title>Genomic Encyclopedia of Type Strains, Phase IV (KMG-IV): sequencing the most valuable type-strain genomes for metagenomic binning, comparative biology and taxonomic classification.</title>
        <authorList>
            <person name="Goeker M."/>
        </authorList>
    </citation>
    <scope>NUCLEOTIDE SEQUENCE [LARGE SCALE GENOMIC DNA]</scope>
    <source>
        <strain evidence="3 4">DSM 45771</strain>
    </source>
</reference>
<dbReference type="NCBIfam" id="TIGR01552">
    <property type="entry name" value="phd_fam"/>
    <property type="match status" value="1"/>
</dbReference>
<dbReference type="Gene3D" id="3.40.1620.10">
    <property type="entry name" value="YefM-like domain"/>
    <property type="match status" value="1"/>
</dbReference>
<gene>
    <name evidence="3" type="ORF">C8D89_10297</name>
</gene>
<dbReference type="Proteomes" id="UP000245639">
    <property type="component" value="Unassembled WGS sequence"/>
</dbReference>
<sequence length="88" mass="9701">MAEQVNVYEAKTQLSKLLERVEAGEEIVIARNGRPVARLVPSQRSGQQEPRRLGGYEHLIEMPDDINEGDDEIEALFYAGPIGPPGNA</sequence>
<dbReference type="InterPro" id="IPR036165">
    <property type="entry name" value="YefM-like_sf"/>
</dbReference>
<dbReference type="InterPro" id="IPR051416">
    <property type="entry name" value="phD-YefM_TA_antitoxins"/>
</dbReference>
<dbReference type="OrthoDB" id="33091at2"/>
<dbReference type="PANTHER" id="PTHR35377">
    <property type="entry name" value="ANTITOXIN VAPB49-RELATED-RELATED"/>
    <property type="match status" value="1"/>
</dbReference>
<keyword evidence="4" id="KW-1185">Reference proteome</keyword>
<accession>A0A2U1FLB3</accession>
<protein>
    <recommendedName>
        <fullName evidence="2">Antitoxin</fullName>
    </recommendedName>
</protein>
<dbReference type="InterPro" id="IPR006442">
    <property type="entry name" value="Antitoxin_Phd/YefM"/>
</dbReference>
<evidence type="ECO:0000313" key="3">
    <source>
        <dbReference type="EMBL" id="PVZ12949.1"/>
    </source>
</evidence>
<proteinExistence type="inferred from homology"/>
<name>A0A2U1FLB3_9PSEU</name>
<comment type="function">
    <text evidence="2">Antitoxin component of a type II toxin-antitoxin (TA) system.</text>
</comment>
<evidence type="ECO:0000256" key="1">
    <source>
        <dbReference type="ARBA" id="ARBA00009981"/>
    </source>
</evidence>
<evidence type="ECO:0000256" key="2">
    <source>
        <dbReference type="RuleBase" id="RU362080"/>
    </source>
</evidence>